<feature type="domain" description="N-acetyltransferase" evidence="1">
    <location>
        <begin position="65"/>
        <end position="200"/>
    </location>
</feature>
<evidence type="ECO:0000313" key="2">
    <source>
        <dbReference type="EMBL" id="GIX62536.1"/>
    </source>
</evidence>
<dbReference type="AlphaFoldDB" id="A0AAV4LQV9"/>
<dbReference type="EMBL" id="BPLF01000002">
    <property type="protein sequence ID" value="GIX62536.1"/>
    <property type="molecule type" value="Genomic_DNA"/>
</dbReference>
<evidence type="ECO:0000313" key="3">
    <source>
        <dbReference type="Proteomes" id="UP001497744"/>
    </source>
</evidence>
<gene>
    <name evidence="2" type="ORF">BcabD6B2_19710</name>
</gene>
<protein>
    <submittedName>
        <fullName evidence="2">Acetyltransferase domain-containing protein, putative</fullName>
    </submittedName>
</protein>
<evidence type="ECO:0000259" key="1">
    <source>
        <dbReference type="PROSITE" id="PS51186"/>
    </source>
</evidence>
<name>A0AAV4LQV9_BABCB</name>
<proteinExistence type="predicted"/>
<keyword evidence="3" id="KW-1185">Reference proteome</keyword>
<dbReference type="InterPro" id="IPR000182">
    <property type="entry name" value="GNAT_dom"/>
</dbReference>
<reference evidence="2 3" key="1">
    <citation type="submission" date="2021-06" db="EMBL/GenBank/DDBJ databases">
        <title>Genome sequence of Babesia caballi.</title>
        <authorList>
            <person name="Yamagishi J."/>
            <person name="Kidaka T."/>
            <person name="Ochi A."/>
        </authorList>
    </citation>
    <scope>NUCLEOTIDE SEQUENCE [LARGE SCALE GENOMIC DNA]</scope>
    <source>
        <strain evidence="2">USDA-D6B2</strain>
    </source>
</reference>
<dbReference type="Gene3D" id="3.40.630.30">
    <property type="match status" value="1"/>
</dbReference>
<organism evidence="2 3">
    <name type="scientific">Babesia caballi</name>
    <dbReference type="NCBI Taxonomy" id="5871"/>
    <lineage>
        <taxon>Eukaryota</taxon>
        <taxon>Sar</taxon>
        <taxon>Alveolata</taxon>
        <taxon>Apicomplexa</taxon>
        <taxon>Aconoidasida</taxon>
        <taxon>Piroplasmida</taxon>
        <taxon>Babesiidae</taxon>
        <taxon>Babesia</taxon>
    </lineage>
</organism>
<dbReference type="Pfam" id="PF00583">
    <property type="entry name" value="Acetyltransf_1"/>
    <property type="match status" value="1"/>
</dbReference>
<dbReference type="GeneID" id="94194017"/>
<dbReference type="RefSeq" id="XP_067714605.1">
    <property type="nucleotide sequence ID" value="XM_067858504.1"/>
</dbReference>
<dbReference type="CDD" id="cd04301">
    <property type="entry name" value="NAT_SF"/>
    <property type="match status" value="1"/>
</dbReference>
<accession>A0AAV4LQV9</accession>
<dbReference type="GO" id="GO:0016747">
    <property type="term" value="F:acyltransferase activity, transferring groups other than amino-acyl groups"/>
    <property type="evidence" value="ECO:0007669"/>
    <property type="project" value="InterPro"/>
</dbReference>
<dbReference type="SUPFAM" id="SSF55729">
    <property type="entry name" value="Acyl-CoA N-acyltransferases (Nat)"/>
    <property type="match status" value="1"/>
</dbReference>
<dbReference type="InterPro" id="IPR016181">
    <property type="entry name" value="Acyl_CoA_acyltransferase"/>
</dbReference>
<dbReference type="PROSITE" id="PS51186">
    <property type="entry name" value="GNAT"/>
    <property type="match status" value="1"/>
</dbReference>
<sequence>MGSSVDVCTLLERKVLFSEEFEANGLRLLFKQLESYEEYLAARPLVEMLSRCSIIHGKDYVNAMLRLPSYYPFVVYLLGEGSANAAAAEAASASDRNGEVRTPAPTDERREINIIGYIEVYTLPHLGRLFDSRLERVVVDPRYRNHGVCQKMITLALRFCSSFLHCNRVDLICDNPVAMHIYEKFGFVEVKTNTYRKTLS</sequence>
<comment type="caution">
    <text evidence="2">The sequence shown here is derived from an EMBL/GenBank/DDBJ whole genome shotgun (WGS) entry which is preliminary data.</text>
</comment>
<dbReference type="Proteomes" id="UP001497744">
    <property type="component" value="Unassembled WGS sequence"/>
</dbReference>